<dbReference type="Proteomes" id="UP001472677">
    <property type="component" value="Unassembled WGS sequence"/>
</dbReference>
<dbReference type="NCBIfam" id="TIGR00756">
    <property type="entry name" value="PPR"/>
    <property type="match status" value="2"/>
</dbReference>
<evidence type="ECO:0000313" key="4">
    <source>
        <dbReference type="Proteomes" id="UP001472677"/>
    </source>
</evidence>
<dbReference type="Gene3D" id="1.25.40.10">
    <property type="entry name" value="Tetratricopeptide repeat domain"/>
    <property type="match status" value="1"/>
</dbReference>
<proteinExistence type="predicted"/>
<accession>A0ABR2CAK4</accession>
<evidence type="ECO:0008006" key="5">
    <source>
        <dbReference type="Google" id="ProtNLM"/>
    </source>
</evidence>
<evidence type="ECO:0000256" key="2">
    <source>
        <dbReference type="PROSITE-ProRule" id="PRU00708"/>
    </source>
</evidence>
<dbReference type="PANTHER" id="PTHR47926">
    <property type="entry name" value="PENTATRICOPEPTIDE REPEAT-CONTAINING PROTEIN"/>
    <property type="match status" value="1"/>
</dbReference>
<dbReference type="Pfam" id="PF01535">
    <property type="entry name" value="PPR"/>
    <property type="match status" value="2"/>
</dbReference>
<name>A0ABR2CAK4_9ROSI</name>
<dbReference type="EMBL" id="JBBPBM010000058">
    <property type="protein sequence ID" value="KAK8516437.1"/>
    <property type="molecule type" value="Genomic_DNA"/>
</dbReference>
<evidence type="ECO:0000313" key="3">
    <source>
        <dbReference type="EMBL" id="KAK8516437.1"/>
    </source>
</evidence>
<comment type="caution">
    <text evidence="3">The sequence shown here is derived from an EMBL/GenBank/DDBJ whole genome shotgun (WGS) entry which is preliminary data.</text>
</comment>
<dbReference type="InterPro" id="IPR011990">
    <property type="entry name" value="TPR-like_helical_dom_sf"/>
</dbReference>
<sequence>MHAKCGCLEKGLSLFHKKTKRNQMSYTVMISGLIMHGHGEALRIYSLMLEEGLDPDDVVYMGVLSACGHAGLIDEGFECFDRMKSEHGIEPTVQHYGCMVDLMGKAGMISSSSTARLSSPMMWSGEAFVVTWKLERLQLSIYSS</sequence>
<evidence type="ECO:0000256" key="1">
    <source>
        <dbReference type="ARBA" id="ARBA00022737"/>
    </source>
</evidence>
<keyword evidence="1" id="KW-0677">Repeat</keyword>
<gene>
    <name evidence="3" type="ORF">V6N12_038680</name>
</gene>
<dbReference type="InterPro" id="IPR002885">
    <property type="entry name" value="PPR_rpt"/>
</dbReference>
<reference evidence="3 4" key="1">
    <citation type="journal article" date="2024" name="G3 (Bethesda)">
        <title>Genome assembly of Hibiscus sabdariffa L. provides insights into metabolisms of medicinal natural products.</title>
        <authorList>
            <person name="Kim T."/>
        </authorList>
    </citation>
    <scope>NUCLEOTIDE SEQUENCE [LARGE SCALE GENOMIC DNA]</scope>
    <source>
        <strain evidence="3">TK-2024</strain>
        <tissue evidence="3">Old leaves</tissue>
    </source>
</reference>
<dbReference type="InterPro" id="IPR046960">
    <property type="entry name" value="PPR_At4g14850-like_plant"/>
</dbReference>
<protein>
    <recommendedName>
        <fullName evidence="5">Pentatricopeptide repeat-containing protein</fullName>
    </recommendedName>
</protein>
<dbReference type="PANTHER" id="PTHR47926:SF400">
    <property type="entry name" value="PENTACOTRIPEPTIDE-REPEAT REGION OF PRORP DOMAIN-CONTAINING PROTEIN"/>
    <property type="match status" value="1"/>
</dbReference>
<organism evidence="3 4">
    <name type="scientific">Hibiscus sabdariffa</name>
    <name type="common">roselle</name>
    <dbReference type="NCBI Taxonomy" id="183260"/>
    <lineage>
        <taxon>Eukaryota</taxon>
        <taxon>Viridiplantae</taxon>
        <taxon>Streptophyta</taxon>
        <taxon>Embryophyta</taxon>
        <taxon>Tracheophyta</taxon>
        <taxon>Spermatophyta</taxon>
        <taxon>Magnoliopsida</taxon>
        <taxon>eudicotyledons</taxon>
        <taxon>Gunneridae</taxon>
        <taxon>Pentapetalae</taxon>
        <taxon>rosids</taxon>
        <taxon>malvids</taxon>
        <taxon>Malvales</taxon>
        <taxon>Malvaceae</taxon>
        <taxon>Malvoideae</taxon>
        <taxon>Hibiscus</taxon>
    </lineage>
</organism>
<feature type="repeat" description="PPR" evidence="2">
    <location>
        <begin position="56"/>
        <end position="91"/>
    </location>
</feature>
<keyword evidence="4" id="KW-1185">Reference proteome</keyword>
<dbReference type="PROSITE" id="PS51375">
    <property type="entry name" value="PPR"/>
    <property type="match status" value="1"/>
</dbReference>